<dbReference type="Proteomes" id="UP000176834">
    <property type="component" value="Unassembled WGS sequence"/>
</dbReference>
<name>A0A1F8EZH2_9BACT</name>
<sequence length="583" mass="62994">MRNGFTLIETLIAIAIFAIVAGGTYFAYLNVLDITIAAQLNSVGLTVIGNELEIIRNIQYDSVGVQGGAPTGILLAEKNINFSGFEFVLKTTVRNIDDPFDGVLGGVPNDLAPADFKLVELNLTCLSCGRFIPITSTTRVAPANLESSSKNGNIFVHVLDASGKPISGVDVEVVNTAVNPPINISDITGNNGQLQLVDIATSSLAYEIAVSKAGYSSDQTYQSGDPDNPNPIKPHATVVSQQLTEIYFSIDRLSTQNLTTQDKFCQAIPDINFNQQGSKLIGTEPDILKYSVSDQTDLNGIKTNASIEWDNYTLTNTDPNYSLAGTSLLSPFNVNPNTNYNIKWLMEPTNGSSLMVAVQDGGEQFISDADISLTKTGFNEMKTSGHNIFSQTDWSGSQFSQKSANIDTSSPAGEIHLTDLGGGKYASLSLEWIESNTFDLGVPASFYNLSWNPTGQPAQSGPDSLKFQIAANNDNLTWNYIGPDGSTATYYTNPDSAIFSGHNGNRYFRYKAYLITEDDGFTPKLEDVTIEFSSSCLPSGQSFFSGLADDSYTLTIEKPGFQNYTAPINIVGGWQEHRAILLP</sequence>
<dbReference type="NCBIfam" id="TIGR02532">
    <property type="entry name" value="IV_pilin_GFxxxE"/>
    <property type="match status" value="1"/>
</dbReference>
<proteinExistence type="predicted"/>
<protein>
    <submittedName>
        <fullName evidence="2">Uncharacterized protein</fullName>
    </submittedName>
</protein>
<keyword evidence="1" id="KW-0812">Transmembrane</keyword>
<keyword evidence="1" id="KW-1133">Transmembrane helix</keyword>
<accession>A0A1F8EZH2</accession>
<reference evidence="2 3" key="1">
    <citation type="journal article" date="2016" name="Nat. Commun.">
        <title>Thousands of microbial genomes shed light on interconnected biogeochemical processes in an aquifer system.</title>
        <authorList>
            <person name="Anantharaman K."/>
            <person name="Brown C.T."/>
            <person name="Hug L.A."/>
            <person name="Sharon I."/>
            <person name="Castelle C.J."/>
            <person name="Probst A.J."/>
            <person name="Thomas B.C."/>
            <person name="Singh A."/>
            <person name="Wilkins M.J."/>
            <person name="Karaoz U."/>
            <person name="Brodie E.L."/>
            <person name="Williams K.H."/>
            <person name="Hubbard S.S."/>
            <person name="Banfield J.F."/>
        </authorList>
    </citation>
    <scope>NUCLEOTIDE SEQUENCE [LARGE SCALE GENOMIC DNA]</scope>
</reference>
<organism evidence="2 3">
    <name type="scientific">Candidatus Yanofskybacteria bacterium RIFCSPHIGHO2_02_FULL_38_22b</name>
    <dbReference type="NCBI Taxonomy" id="1802673"/>
    <lineage>
        <taxon>Bacteria</taxon>
        <taxon>Candidatus Yanofskyibacteriota</taxon>
    </lineage>
</organism>
<feature type="transmembrane region" description="Helical" evidence="1">
    <location>
        <begin position="7"/>
        <end position="28"/>
    </location>
</feature>
<evidence type="ECO:0000256" key="1">
    <source>
        <dbReference type="SAM" id="Phobius"/>
    </source>
</evidence>
<dbReference type="InterPro" id="IPR012902">
    <property type="entry name" value="N_methyl_site"/>
</dbReference>
<dbReference type="EMBL" id="MGJN01000020">
    <property type="protein sequence ID" value="OGN06274.1"/>
    <property type="molecule type" value="Genomic_DNA"/>
</dbReference>
<comment type="caution">
    <text evidence="2">The sequence shown here is derived from an EMBL/GenBank/DDBJ whole genome shotgun (WGS) entry which is preliminary data.</text>
</comment>
<dbReference type="InterPro" id="IPR008969">
    <property type="entry name" value="CarboxyPept-like_regulatory"/>
</dbReference>
<evidence type="ECO:0000313" key="3">
    <source>
        <dbReference type="Proteomes" id="UP000176834"/>
    </source>
</evidence>
<dbReference type="Pfam" id="PF07963">
    <property type="entry name" value="N_methyl"/>
    <property type="match status" value="1"/>
</dbReference>
<gene>
    <name evidence="2" type="ORF">A3B86_04105</name>
</gene>
<keyword evidence="1" id="KW-0472">Membrane</keyword>
<dbReference type="SUPFAM" id="SSF49464">
    <property type="entry name" value="Carboxypeptidase regulatory domain-like"/>
    <property type="match status" value="1"/>
</dbReference>
<dbReference type="AlphaFoldDB" id="A0A1F8EZH2"/>
<evidence type="ECO:0000313" key="2">
    <source>
        <dbReference type="EMBL" id="OGN06274.1"/>
    </source>
</evidence>